<evidence type="ECO:0000256" key="4">
    <source>
        <dbReference type="ARBA" id="ARBA00023002"/>
    </source>
</evidence>
<keyword evidence="4" id="KW-0560">Oxidoreductase</keyword>
<dbReference type="SMART" id="SM00829">
    <property type="entry name" value="PKS_ER"/>
    <property type="match status" value="1"/>
</dbReference>
<name>A0A2S7K0E1_9PROT</name>
<dbReference type="PANTHER" id="PTHR43880:SF12">
    <property type="entry name" value="ALCOHOL DEHYDROGENASE CLASS-3"/>
    <property type="match status" value="1"/>
</dbReference>
<evidence type="ECO:0000256" key="1">
    <source>
        <dbReference type="ARBA" id="ARBA00001947"/>
    </source>
</evidence>
<organism evidence="8 9">
    <name type="scientific">Hyphococcus luteus</name>
    <dbReference type="NCBI Taxonomy" id="2058213"/>
    <lineage>
        <taxon>Bacteria</taxon>
        <taxon>Pseudomonadati</taxon>
        <taxon>Pseudomonadota</taxon>
        <taxon>Alphaproteobacteria</taxon>
        <taxon>Parvularculales</taxon>
        <taxon>Parvularculaceae</taxon>
        <taxon>Hyphococcus</taxon>
    </lineage>
</organism>
<dbReference type="Pfam" id="PF00107">
    <property type="entry name" value="ADH_zinc_N"/>
    <property type="match status" value="1"/>
</dbReference>
<evidence type="ECO:0000259" key="7">
    <source>
        <dbReference type="SMART" id="SM00829"/>
    </source>
</evidence>
<evidence type="ECO:0000256" key="6">
    <source>
        <dbReference type="RuleBase" id="RU361277"/>
    </source>
</evidence>
<evidence type="ECO:0000313" key="9">
    <source>
        <dbReference type="Proteomes" id="UP000239504"/>
    </source>
</evidence>
<dbReference type="GO" id="GO:0005829">
    <property type="term" value="C:cytosol"/>
    <property type="evidence" value="ECO:0007669"/>
    <property type="project" value="TreeGrafter"/>
</dbReference>
<dbReference type="InterPro" id="IPR011032">
    <property type="entry name" value="GroES-like_sf"/>
</dbReference>
<dbReference type="InterPro" id="IPR020843">
    <property type="entry name" value="ER"/>
</dbReference>
<evidence type="ECO:0000313" key="8">
    <source>
        <dbReference type="EMBL" id="PQA85931.1"/>
    </source>
</evidence>
<dbReference type="SUPFAM" id="SSF51735">
    <property type="entry name" value="NAD(P)-binding Rossmann-fold domains"/>
    <property type="match status" value="1"/>
</dbReference>
<feature type="domain" description="Enoyl reductase (ER)" evidence="7">
    <location>
        <begin position="12"/>
        <end position="367"/>
    </location>
</feature>
<dbReference type="Proteomes" id="UP000239504">
    <property type="component" value="Unassembled WGS sequence"/>
</dbReference>
<dbReference type="EMBL" id="PJCH01000015">
    <property type="protein sequence ID" value="PQA85931.1"/>
    <property type="molecule type" value="Genomic_DNA"/>
</dbReference>
<gene>
    <name evidence="8" type="ORF">CW354_16210</name>
</gene>
<comment type="caution">
    <text evidence="8">The sequence shown here is derived from an EMBL/GenBank/DDBJ whole genome shotgun (WGS) entry which is preliminary data.</text>
</comment>
<dbReference type="PANTHER" id="PTHR43880">
    <property type="entry name" value="ALCOHOL DEHYDROGENASE"/>
    <property type="match status" value="1"/>
</dbReference>
<dbReference type="GO" id="GO:0008270">
    <property type="term" value="F:zinc ion binding"/>
    <property type="evidence" value="ECO:0007669"/>
    <property type="project" value="InterPro"/>
</dbReference>
<protein>
    <submittedName>
        <fullName evidence="8">NAD(P)-dependent alcohol dehydrogenase</fullName>
    </submittedName>
</protein>
<keyword evidence="3 6" id="KW-0862">Zinc</keyword>
<accession>A0A2S7K0E1</accession>
<dbReference type="Pfam" id="PF08240">
    <property type="entry name" value="ADH_N"/>
    <property type="match status" value="1"/>
</dbReference>
<dbReference type="InterPro" id="IPR013154">
    <property type="entry name" value="ADH-like_N"/>
</dbReference>
<keyword evidence="2 6" id="KW-0479">Metal-binding</keyword>
<evidence type="ECO:0000256" key="2">
    <source>
        <dbReference type="ARBA" id="ARBA00022723"/>
    </source>
</evidence>
<dbReference type="GO" id="GO:0046294">
    <property type="term" value="P:formaldehyde catabolic process"/>
    <property type="evidence" value="ECO:0007669"/>
    <property type="project" value="TreeGrafter"/>
</dbReference>
<dbReference type="InterPro" id="IPR002328">
    <property type="entry name" value="ADH_Zn_CS"/>
</dbReference>
<dbReference type="CDD" id="cd08278">
    <property type="entry name" value="benzyl_alcohol_DH"/>
    <property type="match status" value="1"/>
</dbReference>
<dbReference type="PROSITE" id="PS00059">
    <property type="entry name" value="ADH_ZINC"/>
    <property type="match status" value="1"/>
</dbReference>
<comment type="similarity">
    <text evidence="6">Belongs to the zinc-containing alcohol dehydrogenase family.</text>
</comment>
<reference evidence="8 9" key="1">
    <citation type="submission" date="2017-12" db="EMBL/GenBank/DDBJ databases">
        <authorList>
            <person name="Hurst M.R.H."/>
        </authorList>
    </citation>
    <scope>NUCLEOTIDE SEQUENCE [LARGE SCALE GENOMIC DNA]</scope>
    <source>
        <strain evidence="8 9">SY-3-19</strain>
    </source>
</reference>
<evidence type="ECO:0000256" key="5">
    <source>
        <dbReference type="ARBA" id="ARBA00023027"/>
    </source>
</evidence>
<sequence>MPVHAKAAICRGNSEPFAIEEVTLDDLRPDELRVRIVACGVCHTDMAVRDQQVPVPLPAVLGHEGAGIVEEVGAGVTAAKPGDRVILSFNSCGDCPSCDIDAPTYCYNFFPHNWSGARTDGSATLMLNGEKLNANFFGQSSFATYAIAHERNTVRVPDTAADIPLERLSPLGCGLMTGAGAVLRSMKVRAGLPIAVFGAGTVGMAAIMAAKIAGADPIIAVDVNDERLAMAMELGATHIFNGKDDAAAKIRDLCPAGLGYAFDTTGINKVIEDAWGLLAPMGVCGIVGASNPEDNLTFNEAAFMGGGRRVMGILGGDSDLESFLPKLIDYHLKGQFPFEKLIGYFEFNQINDAIAASENGSVIKPVLRMSAET</sequence>
<dbReference type="SUPFAM" id="SSF50129">
    <property type="entry name" value="GroES-like"/>
    <property type="match status" value="1"/>
</dbReference>
<comment type="cofactor">
    <cofactor evidence="1 6">
        <name>Zn(2+)</name>
        <dbReference type="ChEBI" id="CHEBI:29105"/>
    </cofactor>
</comment>
<keyword evidence="5" id="KW-0520">NAD</keyword>
<dbReference type="InterPro" id="IPR036291">
    <property type="entry name" value="NAD(P)-bd_dom_sf"/>
</dbReference>
<dbReference type="Gene3D" id="3.40.50.720">
    <property type="entry name" value="NAD(P)-binding Rossmann-like Domain"/>
    <property type="match status" value="1"/>
</dbReference>
<dbReference type="Gene3D" id="3.90.180.10">
    <property type="entry name" value="Medium-chain alcohol dehydrogenases, catalytic domain"/>
    <property type="match status" value="1"/>
</dbReference>
<evidence type="ECO:0000256" key="3">
    <source>
        <dbReference type="ARBA" id="ARBA00022833"/>
    </source>
</evidence>
<proteinExistence type="inferred from homology"/>
<dbReference type="InterPro" id="IPR013149">
    <property type="entry name" value="ADH-like_C"/>
</dbReference>
<dbReference type="FunFam" id="3.40.50.720:FF:000003">
    <property type="entry name" value="S-(hydroxymethyl)glutathione dehydrogenase"/>
    <property type="match status" value="1"/>
</dbReference>
<keyword evidence="9" id="KW-1185">Reference proteome</keyword>
<dbReference type="RefSeq" id="WP_104831144.1">
    <property type="nucleotide sequence ID" value="NZ_PJCH01000015.1"/>
</dbReference>
<dbReference type="GO" id="GO:0051903">
    <property type="term" value="F:S-(hydroxymethyl)glutathione dehydrogenase [NAD(P)+] activity"/>
    <property type="evidence" value="ECO:0007669"/>
    <property type="project" value="TreeGrafter"/>
</dbReference>
<dbReference type="AlphaFoldDB" id="A0A2S7K0E1"/>
<dbReference type="OrthoDB" id="9770544at2"/>